<comment type="caution">
    <text evidence="1">The sequence shown here is derived from an EMBL/GenBank/DDBJ whole genome shotgun (WGS) entry which is preliminary data.</text>
</comment>
<gene>
    <name evidence="1" type="ORF">SDC9_127628</name>
</gene>
<protein>
    <submittedName>
        <fullName evidence="1">Uncharacterized protein</fullName>
    </submittedName>
</protein>
<organism evidence="1">
    <name type="scientific">bioreactor metagenome</name>
    <dbReference type="NCBI Taxonomy" id="1076179"/>
    <lineage>
        <taxon>unclassified sequences</taxon>
        <taxon>metagenomes</taxon>
        <taxon>ecological metagenomes</taxon>
    </lineage>
</organism>
<evidence type="ECO:0000313" key="1">
    <source>
        <dbReference type="EMBL" id="MPM80579.1"/>
    </source>
</evidence>
<sequence>MAAMRDFLRDYESGKAAGRYVEHALPDPVALPDQSYGLGLGSHSLLLYENPGYEFHIAAIAAMLRLCREVRSFPICNLDGEATALARDVAGYFARMHTAAPVATDHRFQKSTHEMMVITS</sequence>
<accession>A0A645CUL0</accession>
<dbReference type="AlphaFoldDB" id="A0A645CUL0"/>
<reference evidence="1" key="1">
    <citation type="submission" date="2019-08" db="EMBL/GenBank/DDBJ databases">
        <authorList>
            <person name="Kucharzyk K."/>
            <person name="Murdoch R.W."/>
            <person name="Higgins S."/>
            <person name="Loffler F."/>
        </authorList>
    </citation>
    <scope>NUCLEOTIDE SEQUENCE</scope>
</reference>
<proteinExistence type="predicted"/>
<name>A0A645CUL0_9ZZZZ</name>
<dbReference type="EMBL" id="VSSQ01030157">
    <property type="protein sequence ID" value="MPM80579.1"/>
    <property type="molecule type" value="Genomic_DNA"/>
</dbReference>